<sequence>MKREQVTERIQELFRDVFDDQSLVIHESMSSSNLATWDSLHHISLLVAIQNEFQIKFSLIEIQDLQNIGSIIDLILQHVNAE</sequence>
<dbReference type="EMBL" id="LNYW01000043">
    <property type="protein sequence ID" value="KTD60701.1"/>
    <property type="molecule type" value="Genomic_DNA"/>
</dbReference>
<dbReference type="eggNOG" id="COG0236">
    <property type="taxonomic scope" value="Bacteria"/>
</dbReference>
<dbReference type="OrthoDB" id="9811033at2"/>
<dbReference type="STRING" id="1122169.Lsha_1418"/>
<gene>
    <name evidence="2" type="primary">acpP_3</name>
    <name evidence="2" type="ORF">Lsha_1418</name>
</gene>
<dbReference type="RefSeq" id="WP_018577632.1">
    <property type="nucleotide sequence ID" value="NZ_KB892404.1"/>
</dbReference>
<dbReference type="Proteomes" id="UP000054600">
    <property type="component" value="Unassembled WGS sequence"/>
</dbReference>
<dbReference type="Gene3D" id="1.10.1200.10">
    <property type="entry name" value="ACP-like"/>
    <property type="match status" value="1"/>
</dbReference>
<keyword evidence="3" id="KW-1185">Reference proteome</keyword>
<reference evidence="2 3" key="1">
    <citation type="submission" date="2015-11" db="EMBL/GenBank/DDBJ databases">
        <title>Genomic analysis of 38 Legionella species identifies large and diverse effector repertoires.</title>
        <authorList>
            <person name="Burstein D."/>
            <person name="Amaro F."/>
            <person name="Zusman T."/>
            <person name="Lifshitz Z."/>
            <person name="Cohen O."/>
            <person name="Gilbert J.A."/>
            <person name="Pupko T."/>
            <person name="Shuman H.A."/>
            <person name="Segal G."/>
        </authorList>
    </citation>
    <scope>NUCLEOTIDE SEQUENCE [LARGE SCALE GENOMIC DNA]</scope>
    <source>
        <strain evidence="2 3">ATCC 49655</strain>
    </source>
</reference>
<accession>A0A0W0YUZ2</accession>
<proteinExistence type="predicted"/>
<dbReference type="InterPro" id="IPR009081">
    <property type="entry name" value="PP-bd_ACP"/>
</dbReference>
<feature type="domain" description="Carrier" evidence="1">
    <location>
        <begin position="1"/>
        <end position="79"/>
    </location>
</feature>
<evidence type="ECO:0000313" key="3">
    <source>
        <dbReference type="Proteomes" id="UP000054600"/>
    </source>
</evidence>
<dbReference type="InterPro" id="IPR036736">
    <property type="entry name" value="ACP-like_sf"/>
</dbReference>
<comment type="caution">
    <text evidence="2">The sequence shown here is derived from an EMBL/GenBank/DDBJ whole genome shotgun (WGS) entry which is preliminary data.</text>
</comment>
<evidence type="ECO:0000313" key="2">
    <source>
        <dbReference type="EMBL" id="KTD60701.1"/>
    </source>
</evidence>
<evidence type="ECO:0000259" key="1">
    <source>
        <dbReference type="PROSITE" id="PS50075"/>
    </source>
</evidence>
<protein>
    <submittedName>
        <fullName evidence="2">Acyl carrier protein</fullName>
    </submittedName>
</protein>
<dbReference type="PATRIC" id="fig|1122169.6.peg.1632"/>
<organism evidence="2 3">
    <name type="scientific">Legionella shakespearei DSM 23087</name>
    <dbReference type="NCBI Taxonomy" id="1122169"/>
    <lineage>
        <taxon>Bacteria</taxon>
        <taxon>Pseudomonadati</taxon>
        <taxon>Pseudomonadota</taxon>
        <taxon>Gammaproteobacteria</taxon>
        <taxon>Legionellales</taxon>
        <taxon>Legionellaceae</taxon>
        <taxon>Legionella</taxon>
    </lineage>
</organism>
<dbReference type="PROSITE" id="PS50075">
    <property type="entry name" value="CARRIER"/>
    <property type="match status" value="1"/>
</dbReference>
<dbReference type="AlphaFoldDB" id="A0A0W0YUZ2"/>
<dbReference type="SUPFAM" id="SSF47336">
    <property type="entry name" value="ACP-like"/>
    <property type="match status" value="1"/>
</dbReference>
<name>A0A0W0YUZ2_9GAMM</name>